<dbReference type="Proteomes" id="UP000002605">
    <property type="component" value="Chromosome 6"/>
</dbReference>
<dbReference type="EMBL" id="FM992693">
    <property type="protein sequence ID" value="CAX41036.1"/>
    <property type="molecule type" value="Genomic_DNA"/>
</dbReference>
<dbReference type="HOGENOM" id="CLU_068099_0_0_1"/>
<protein>
    <submittedName>
        <fullName evidence="2">Uncharacterized protein YGR053C orthologue, putative</fullName>
    </submittedName>
</protein>
<keyword evidence="3" id="KW-1185">Reference proteome</keyword>
<organism evidence="2 3">
    <name type="scientific">Candida dubliniensis (strain CD36 / ATCC MYA-646 / CBS 7987 / NCPF 3949 / NRRL Y-17841)</name>
    <name type="common">Yeast</name>
    <dbReference type="NCBI Taxonomy" id="573826"/>
    <lineage>
        <taxon>Eukaryota</taxon>
        <taxon>Fungi</taxon>
        <taxon>Dikarya</taxon>
        <taxon>Ascomycota</taxon>
        <taxon>Saccharomycotina</taxon>
        <taxon>Pichiomycetes</taxon>
        <taxon>Debaryomycetaceae</taxon>
        <taxon>Candida/Lodderomyces clade</taxon>
        <taxon>Candida</taxon>
    </lineage>
</organism>
<dbReference type="GeneID" id="8048759"/>
<dbReference type="InterPro" id="IPR031342">
    <property type="entry name" value="Mug163-like"/>
</dbReference>
<evidence type="ECO:0000313" key="3">
    <source>
        <dbReference type="Proteomes" id="UP000002605"/>
    </source>
</evidence>
<dbReference type="eggNOG" id="ENOG502S29P">
    <property type="taxonomic scope" value="Eukaryota"/>
</dbReference>
<gene>
    <name evidence="1" type="ordered locus">Cd36_60920</name>
    <name evidence="2" type="ORF">CD36_60920</name>
</gene>
<reference evidence="2 3" key="1">
    <citation type="journal article" date="2009" name="Genome Res.">
        <title>Comparative genomics of the fungal pathogens Candida dubliniensis and Candida albicans.</title>
        <authorList>
            <person name="Jackson A.P."/>
            <person name="Gamble J.A."/>
            <person name="Yeomans T."/>
            <person name="Moran G.P."/>
            <person name="Saunders D."/>
            <person name="Harris D."/>
            <person name="Aslett M."/>
            <person name="Barrell J.F."/>
            <person name="Butler G."/>
            <person name="Citiulo F."/>
            <person name="Coleman D.C."/>
            <person name="de Groot P.W.J."/>
            <person name="Goodwin T.J."/>
            <person name="Quail M.A."/>
            <person name="McQuillan J."/>
            <person name="Munro C.A."/>
            <person name="Pain A."/>
            <person name="Poulter R.T."/>
            <person name="Rajandream M.A."/>
            <person name="Renauld H."/>
            <person name="Spiering M.J."/>
            <person name="Tivey A."/>
            <person name="Gow N.A.R."/>
            <person name="Barrell B."/>
            <person name="Sullivan D.J."/>
            <person name="Berriman M."/>
        </authorList>
    </citation>
    <scope>NUCLEOTIDE SEQUENCE [LARGE SCALE GENOMIC DNA]</scope>
    <source>
        <strain evidence="3">CD36 / ATCC MYA-646 / CBS 7987 / NCPF 3949 / NRRL Y-17841</strain>
    </source>
</reference>
<proteinExistence type="predicted"/>
<dbReference type="KEGG" id="cdu:CD36_60920"/>
<accession>B9WIH1</accession>
<dbReference type="OrthoDB" id="5329385at2759"/>
<dbReference type="CGD" id="CAL0000170893">
    <property type="gene designation" value="Cd36_60920"/>
</dbReference>
<dbReference type="Pfam" id="PF17119">
    <property type="entry name" value="MMU163"/>
    <property type="match status" value="1"/>
</dbReference>
<dbReference type="RefSeq" id="XP_002420883.1">
    <property type="nucleotide sequence ID" value="XM_002420838.1"/>
</dbReference>
<sequence length="297" mass="34024">MSILRSEGALRVSRYTLRNAPLTIVTPINQPSVVVRRDLDSSQPSSLITHTQTTRLVSNPRYMKFSRYPTLRNEHPEIDKKELQRKINVNKVIDQLREYVPDILETSLPKSIISKDIYLRICPSQFDENYLPKLNGLVTYYTTCKAIQLFLTSVMLSPKVKLHIQSIRVSRGPDPQCMFNDTTKIFLRWSTCPDGCSHLDAQGTSQAHLGTHKWSEEDTKKIFDNHKSLSTLVSKLPGTIMGLTKEPKKLERVISGLFIFELSEDNSKILVHTIENMEIIERFEPETQPNVNALRVC</sequence>
<evidence type="ECO:0000313" key="2">
    <source>
        <dbReference type="EMBL" id="CAX41036.1"/>
    </source>
</evidence>
<evidence type="ECO:0000313" key="1">
    <source>
        <dbReference type="CGD" id="CAL0000170893"/>
    </source>
</evidence>
<name>B9WIH1_CANDC</name>
<dbReference type="VEuPathDB" id="FungiDB:CD36_60920"/>
<dbReference type="AlphaFoldDB" id="B9WIH1"/>